<dbReference type="CDD" id="cd08044">
    <property type="entry name" value="TAF5_NTD2"/>
    <property type="match status" value="1"/>
</dbReference>
<dbReference type="SUPFAM" id="SSF50978">
    <property type="entry name" value="WD40 repeat-like"/>
    <property type="match status" value="1"/>
</dbReference>
<keyword evidence="5" id="KW-0597">Phosphoprotein</keyword>
<feature type="domain" description="S1 motif" evidence="17">
    <location>
        <begin position="1300"/>
        <end position="1373"/>
    </location>
</feature>
<dbReference type="SUPFAM" id="SSF48452">
    <property type="entry name" value="TPR-like"/>
    <property type="match status" value="2"/>
</dbReference>
<dbReference type="Pfam" id="PF04494">
    <property type="entry name" value="TFIID_NTD2"/>
    <property type="match status" value="1"/>
</dbReference>
<feature type="domain" description="S1 motif" evidence="17">
    <location>
        <begin position="785"/>
        <end position="849"/>
    </location>
</feature>
<evidence type="ECO:0000256" key="6">
    <source>
        <dbReference type="ARBA" id="ARBA00022574"/>
    </source>
</evidence>
<evidence type="ECO:0000256" key="10">
    <source>
        <dbReference type="ARBA" id="ARBA00023242"/>
    </source>
</evidence>
<dbReference type="PROSITE" id="PS00678">
    <property type="entry name" value="WD_REPEATS_1"/>
    <property type="match status" value="1"/>
</dbReference>
<dbReference type="PROSITE" id="PS50294">
    <property type="entry name" value="WD_REPEATS_REGION"/>
    <property type="match status" value="2"/>
</dbReference>
<feature type="repeat" description="WD" evidence="15">
    <location>
        <begin position="466"/>
        <end position="498"/>
    </location>
</feature>
<dbReference type="PANTHER" id="PTHR23270">
    <property type="entry name" value="PROGRAMMED CELL DEATH PROTEIN 11 PRE-RRNA PROCESSING PROTEIN RRP5"/>
    <property type="match status" value="1"/>
</dbReference>
<evidence type="ECO:0000256" key="1">
    <source>
        <dbReference type="ARBA" id="ARBA00004604"/>
    </source>
</evidence>
<dbReference type="SMART" id="SM00386">
    <property type="entry name" value="HAT"/>
    <property type="match status" value="6"/>
</dbReference>
<dbReference type="Gene3D" id="1.25.40.10">
    <property type="entry name" value="Tetratricopeptide repeat domain"/>
    <property type="match status" value="1"/>
</dbReference>
<dbReference type="FunFam" id="2.40.50.140:FF:000103">
    <property type="entry name" value="protein RRP5 homolog"/>
    <property type="match status" value="1"/>
</dbReference>
<comment type="caution">
    <text evidence="18">The sequence shown here is derived from an EMBL/GenBank/DDBJ whole genome shotgun (WGS) entry which is preliminary data.</text>
</comment>
<dbReference type="PROSITE" id="PS50082">
    <property type="entry name" value="WD_REPEATS_2"/>
    <property type="match status" value="2"/>
</dbReference>
<dbReference type="InterPro" id="IPR015943">
    <property type="entry name" value="WD40/YVTN_repeat-like_dom_sf"/>
</dbReference>
<dbReference type="Pfam" id="PF23459">
    <property type="entry name" value="S1_RRP5"/>
    <property type="match status" value="1"/>
</dbReference>
<dbReference type="InterPro" id="IPR048058">
    <property type="entry name" value="Rrp5_S1_rpt_hs11_sc8"/>
</dbReference>
<keyword evidence="6 15" id="KW-0853">WD repeat</keyword>
<dbReference type="Gene3D" id="2.40.50.140">
    <property type="entry name" value="Nucleic acid-binding proteins"/>
    <property type="match status" value="6"/>
</dbReference>
<evidence type="ECO:0000256" key="16">
    <source>
        <dbReference type="SAM" id="MobiDB-lite"/>
    </source>
</evidence>
<feature type="region of interest" description="Disordered" evidence="16">
    <location>
        <begin position="1"/>
        <end position="42"/>
    </location>
</feature>
<dbReference type="InterPro" id="IPR011990">
    <property type="entry name" value="TPR-like_helical_dom_sf"/>
</dbReference>
<dbReference type="GO" id="GO:0003723">
    <property type="term" value="F:RNA binding"/>
    <property type="evidence" value="ECO:0007669"/>
    <property type="project" value="TreeGrafter"/>
</dbReference>
<evidence type="ECO:0000256" key="12">
    <source>
        <dbReference type="ARBA" id="ARBA00062488"/>
    </source>
</evidence>
<dbReference type="InterPro" id="IPR007582">
    <property type="entry name" value="TFIID_NTD2"/>
</dbReference>
<dbReference type="InterPro" id="IPR055430">
    <property type="entry name" value="HAT_Syf1_CNRKL1_C"/>
</dbReference>
<dbReference type="InterPro" id="IPR036322">
    <property type="entry name" value="WD40_repeat_dom_sf"/>
</dbReference>
<feature type="region of interest" description="Disordered" evidence="16">
    <location>
        <begin position="1687"/>
        <end position="1714"/>
    </location>
</feature>
<feature type="domain" description="S1 motif" evidence="17">
    <location>
        <begin position="692"/>
        <end position="762"/>
    </location>
</feature>
<dbReference type="SUPFAM" id="SSF160897">
    <property type="entry name" value="Taf5 N-terminal domain-like"/>
    <property type="match status" value="1"/>
</dbReference>
<dbReference type="Pfam" id="PF00575">
    <property type="entry name" value="S1"/>
    <property type="match status" value="2"/>
</dbReference>
<evidence type="ECO:0000256" key="15">
    <source>
        <dbReference type="PROSITE-ProRule" id="PRU00221"/>
    </source>
</evidence>
<dbReference type="PROSITE" id="PS50126">
    <property type="entry name" value="S1"/>
    <property type="match status" value="7"/>
</dbReference>
<gene>
    <name evidence="18" type="primary">Pdcd11</name>
    <name evidence="18" type="ORF">GTO96_0001765</name>
</gene>
<dbReference type="FunFam" id="2.40.50.140:FF:000200">
    <property type="entry name" value="Programmed cell death 11"/>
    <property type="match status" value="1"/>
</dbReference>
<evidence type="ECO:0000256" key="7">
    <source>
        <dbReference type="ARBA" id="ARBA00022737"/>
    </source>
</evidence>
<keyword evidence="9" id="KW-0007">Acetylation</keyword>
<evidence type="ECO:0000256" key="11">
    <source>
        <dbReference type="ARBA" id="ARBA00059726"/>
    </source>
</evidence>
<dbReference type="InterPro" id="IPR003107">
    <property type="entry name" value="HAT"/>
</dbReference>
<dbReference type="InterPro" id="IPR057302">
    <property type="entry name" value="Rrp5_S1"/>
</dbReference>
<keyword evidence="7" id="KW-0677">Repeat</keyword>
<keyword evidence="10" id="KW-0539">Nucleus</keyword>
<feature type="repeat" description="WD" evidence="15">
    <location>
        <begin position="424"/>
        <end position="457"/>
    </location>
</feature>
<dbReference type="FunFam" id="2.40.50.140:FF:000148">
    <property type="entry name" value="protein RRP5 homolog isoform X1"/>
    <property type="match status" value="1"/>
</dbReference>
<dbReference type="GO" id="GO:0006364">
    <property type="term" value="P:rRNA processing"/>
    <property type="evidence" value="ECO:0007669"/>
    <property type="project" value="UniProtKB-KW"/>
</dbReference>
<dbReference type="InterPro" id="IPR048059">
    <property type="entry name" value="Rrp5_S1_rpt_hs1_sc1"/>
</dbReference>
<accession>A0A8X8BP14</accession>
<keyword evidence="4" id="KW-0698">rRNA processing</keyword>
<dbReference type="SMART" id="SM00320">
    <property type="entry name" value="WD40"/>
    <property type="match status" value="2"/>
</dbReference>
<feature type="compositionally biased region" description="Basic and acidic residues" evidence="16">
    <location>
        <begin position="364"/>
        <end position="375"/>
    </location>
</feature>
<dbReference type="FunFam" id="1.25.40.10:FF:000065">
    <property type="entry name" value="Programmed cell death 11"/>
    <property type="match status" value="1"/>
</dbReference>
<feature type="region of interest" description="Disordered" evidence="16">
    <location>
        <begin position="341"/>
        <end position="392"/>
    </location>
</feature>
<evidence type="ECO:0000256" key="8">
    <source>
        <dbReference type="ARBA" id="ARBA00022843"/>
    </source>
</evidence>
<dbReference type="PANTHER" id="PTHR23270:SF10">
    <property type="entry name" value="PROTEIN RRP5 HOMOLOG"/>
    <property type="match status" value="1"/>
</dbReference>
<dbReference type="CDD" id="cd05698">
    <property type="entry name" value="S1_Rrp5_repeat_hs6_sc5"/>
    <property type="match status" value="1"/>
</dbReference>
<dbReference type="InterPro" id="IPR045209">
    <property type="entry name" value="Rrp5"/>
</dbReference>
<dbReference type="EMBL" id="JAATIS010004040">
    <property type="protein sequence ID" value="KAG2462536.1"/>
    <property type="molecule type" value="Genomic_DNA"/>
</dbReference>
<evidence type="ECO:0000256" key="4">
    <source>
        <dbReference type="ARBA" id="ARBA00022552"/>
    </source>
</evidence>
<feature type="domain" description="S1 motif" evidence="17">
    <location>
        <begin position="934"/>
        <end position="1003"/>
    </location>
</feature>
<evidence type="ECO:0000256" key="13">
    <source>
        <dbReference type="ARBA" id="ARBA00067510"/>
    </source>
</evidence>
<dbReference type="Pfam" id="PF23231">
    <property type="entry name" value="HAT_Syf1_CNRKL1_C"/>
    <property type="match status" value="1"/>
</dbReference>
<comment type="subcellular location">
    <subcellularLocation>
        <location evidence="1">Nucleus</location>
        <location evidence="1">Nucleolus</location>
    </subcellularLocation>
</comment>
<feature type="non-terminal residue" evidence="18">
    <location>
        <position position="2002"/>
    </location>
</feature>
<dbReference type="FunFam" id="2.40.50.140:FF:000155">
    <property type="entry name" value="rRNA biogenesis protein RRP5"/>
    <property type="match status" value="1"/>
</dbReference>
<keyword evidence="3" id="KW-1017">Isopeptide bond</keyword>
<feature type="compositionally biased region" description="Basic and acidic residues" evidence="16">
    <location>
        <begin position="1690"/>
        <end position="1701"/>
    </location>
</feature>
<dbReference type="PROSITE" id="PS50896">
    <property type="entry name" value="LISH"/>
    <property type="match status" value="1"/>
</dbReference>
<comment type="subunit">
    <text evidence="12">Interacts with NF-kappa-B p50/NFKB1 and NF-kappa-B p65/RELA.</text>
</comment>
<dbReference type="CDD" id="cd05694">
    <property type="entry name" value="S1_Rrp5_repeat_hs2_sc2"/>
    <property type="match status" value="1"/>
</dbReference>
<dbReference type="InterPro" id="IPR001680">
    <property type="entry name" value="WD40_rpt"/>
</dbReference>
<evidence type="ECO:0000256" key="5">
    <source>
        <dbReference type="ARBA" id="ARBA00022553"/>
    </source>
</evidence>
<evidence type="ECO:0000256" key="2">
    <source>
        <dbReference type="ARBA" id="ARBA00009435"/>
    </source>
</evidence>
<feature type="domain" description="S1 motif" evidence="17">
    <location>
        <begin position="588"/>
        <end position="676"/>
    </location>
</feature>
<dbReference type="InterPro" id="IPR006594">
    <property type="entry name" value="LisH"/>
</dbReference>
<evidence type="ECO:0000313" key="19">
    <source>
        <dbReference type="Proteomes" id="UP000886611"/>
    </source>
</evidence>
<keyword evidence="8" id="KW-0832">Ubl conjugation</keyword>
<dbReference type="Pfam" id="PF00400">
    <property type="entry name" value="WD40"/>
    <property type="match status" value="2"/>
</dbReference>
<name>A0A8X8BP14_POLSE</name>
<feature type="compositionally biased region" description="Basic and acidic residues" evidence="16">
    <location>
        <begin position="9"/>
        <end position="21"/>
    </location>
</feature>
<dbReference type="GO" id="GO:0032040">
    <property type="term" value="C:small-subunit processome"/>
    <property type="evidence" value="ECO:0007669"/>
    <property type="project" value="TreeGrafter"/>
</dbReference>
<feature type="domain" description="S1 motif" evidence="17">
    <location>
        <begin position="1461"/>
        <end position="1514"/>
    </location>
</feature>
<evidence type="ECO:0000256" key="3">
    <source>
        <dbReference type="ARBA" id="ARBA00022499"/>
    </source>
</evidence>
<evidence type="ECO:0000256" key="9">
    <source>
        <dbReference type="ARBA" id="ARBA00022990"/>
    </source>
</evidence>
<dbReference type="InterPro" id="IPR037264">
    <property type="entry name" value="TFIID_NTD2_sf"/>
</dbReference>
<dbReference type="InterPro" id="IPR003029">
    <property type="entry name" value="S1_domain"/>
</dbReference>
<dbReference type="InterPro" id="IPR012340">
    <property type="entry name" value="NA-bd_OB-fold"/>
</dbReference>
<sequence>MAAIPDGPVKSETELEVKPDSVNDIAGNPNVVQGIGGTPKTSPSVAATVASVTPPDITDRQTLLAVLQFLKKNKLLESEETLRKESGLCLDNEEQSGSVDGGSVCATGDAEGSDASLLSRVSGVTSAPAAAAVTGAPVPAKVTSATSAGDDQPDVSVVLSAYSQQGDPALYQVYYSGLKKFIESVLDCHRAELSQVFYPLFVHMYLELVYNQHEAEAKDFFDKFHGDQECYYQDDLRVLSGLTKKEHMKGNETLLDFRTSKFVLRISRDSYQLLKRHLQERQNNQIWNIIQEHLYIDIFDGMPRSKSQIDSMSGSLAGEARREANKAKVFYGLLKEPEIEVPLDDEDEEAENEEGKPKKKKPKKDSLGSKSKKQDPNAPQQNRIPLPELKDSDKLDKIMNMKEATKRIRLGPDSLPSICFYTFLNAYQGPIHSLAFSPNGKFLASGATDGRILLWDIGHGVMIGELKGHTDTIYALKFSRDGEILASGSMDNTVKLWDATKAFDDIETDDFTAATGHITLPENSQDILLGTYVTKSTAVPYDSNEKKKKKDNSYENKKIAQKDKEVGASKLNDSKTVDILYFKNLVEGMLIMGCIKEVGDFELMVSLPCGLNGFVSVTNISDSYTKFLSDHVNTEEVMEEVLTLSHLFSPGMILRCTISSLGKTADGHNSIKLSINPKDVNKGLSSDCLTPGMVLSGSVASIEDHGFLIDIGIPGSKAFLPKQKAFDYLKEIGKGNLKVGQYLNCIIEEVKNEGRILRLSVSQSAISKAVALEKHGWTLSSLLPGLVVNAEIDKVSQNGLTVKFFSSFTGTVDFLHLDSETAGYNKGQQVKACILYIQPTSRAIGMSLRPYVLKPGTTIEPVTSERIGEVFKDCTIKKLYRNNGASLVLPDKTVVFAHVLDVNPVIKRMILTLKKTLVKSTFPIIDHYENAEPGMITHGVIVCIKNFGCIVCLYNNVKGLVPRNELSTEVVPNPEEMFYTGQVVKVKVLKCNPEEKKLLLSFKAASSGVSTNKMDVKKQTQTEEFDCNVGKALSDKFVTDTSDFFQTGQTVVAKVTEIDVEKRRFLVNLQISQCTGEDDQNESLKLLFQCLKERSSVVDILNKRGDPTLDSVLLLSVGKKIEMVFEEESSDGTAYFKCSKVPGATVKAVKYHMQGVNVVPGQKVKPVVLHVDLLTSEVHVSLRNELLNCPVKELMLNSKHLATVQHVEKDFAIVSLEENGQLAAMPVTAHLNDCFRFQSESLTLGQTLNVSVKQLSKKSTGGLILVLREPDKFKNTTRVRKTSITKEVLPTGPKHSLNLGDVVVGTVKSIKPTSVLVTLENGITGRIHASEISESVTPGSFPSSLLKVGQKVTARVIGGRDCVTNRHLPITHPHFTFTMPELTVLPSKINSELKPEDIPVIDDVKTFEVGTEVVCFVIKDLKHPEKLFKLGQAIKATVVTSISGDRRLSVSVNGVKSLAEGTVTLATVSTINPNVGLILSLPFGKTGYVGLTDISDSYMSDPLKQFSLGQIVRVFPGNQSKIRDAEILSVANLNEGQIVRGFIKSISDKGIFVSLSRTVTGRVKFKYSTCYFLKDHTDYAKNIPLGMLVSAMVLEVDVKENKVELSILQKDTGEPDIFPPSLGFPLREPVKDKEKGEAFKKRKRKLEKQISDTKQTLKENGQPRLQVSGGFSWDVTLDTLQTFKMVQTEHSSEGEEETDHKPQKKTKRQMNQDKQLQEMELAKVERELMDPNRQPKCANDFDRLVLSSPDSSIVWLQYMAFHLHATEIEQARAVAERALKTISFREEQEKMNVWVALLNLENLYGTEESLNKVFERAVQYCEPLKVFQQLADIYIKSEKYEKAEMLYNTMLKRFRQEKSVWLNYAMFHFKQGQTNAAQRLLQRALKCLLNKDHIDTIVKFAQLEFRYGDAERARSMFESTLSNYPKRSDLWSVYIDMMIKHGSQEEVRAICERVIHMSLPAKKIKFFFKRYLEYEKKHGTAESVEAVKQKAMDYVEGKSTVP</sequence>
<protein>
    <recommendedName>
        <fullName evidence="13">Protein RRP5 homolog</fullName>
    </recommendedName>
    <alternativeName>
        <fullName evidence="14">Programmed cell death protein 11</fullName>
    </alternativeName>
</protein>
<comment type="function">
    <text evidence="11">Essential for the generation of mature 18S rRNA, specifically necessary for cleavages at sites A0, 1 and 2 of the 47S precursor. Directly interacts with U3 snoRNA.</text>
</comment>
<feature type="domain" description="S1 motif" evidence="17">
    <location>
        <begin position="1536"/>
        <end position="1608"/>
    </location>
</feature>
<dbReference type="InterPro" id="IPR019775">
    <property type="entry name" value="WD40_repeat_CS"/>
</dbReference>
<dbReference type="Gene3D" id="1.25.40.500">
    <property type="entry name" value="TFIID subunit TAF5, NTD2 domain"/>
    <property type="match status" value="1"/>
</dbReference>
<dbReference type="Gene3D" id="2.130.10.10">
    <property type="entry name" value="YVTN repeat-like/Quinoprotein amine dehydrogenase"/>
    <property type="match status" value="1"/>
</dbReference>
<proteinExistence type="inferred from homology"/>
<keyword evidence="19" id="KW-1185">Reference proteome</keyword>
<evidence type="ECO:0000313" key="18">
    <source>
        <dbReference type="EMBL" id="KAG2462536.1"/>
    </source>
</evidence>
<comment type="similarity">
    <text evidence="2">Belongs to the WD repeat TAF5 family.</text>
</comment>
<dbReference type="Proteomes" id="UP000886611">
    <property type="component" value="Unassembled WGS sequence"/>
</dbReference>
<evidence type="ECO:0000256" key="14">
    <source>
        <dbReference type="ARBA" id="ARBA00080810"/>
    </source>
</evidence>
<feature type="compositionally biased region" description="Acidic residues" evidence="16">
    <location>
        <begin position="341"/>
        <end position="352"/>
    </location>
</feature>
<reference evidence="18 19" key="1">
    <citation type="journal article" date="2021" name="Cell">
        <title>Tracing the genetic footprints of vertebrate landing in non-teleost ray-finned fishes.</title>
        <authorList>
            <person name="Bi X."/>
            <person name="Wang K."/>
            <person name="Yang L."/>
            <person name="Pan H."/>
            <person name="Jiang H."/>
            <person name="Wei Q."/>
            <person name="Fang M."/>
            <person name="Yu H."/>
            <person name="Zhu C."/>
            <person name="Cai Y."/>
            <person name="He Y."/>
            <person name="Gan X."/>
            <person name="Zeng H."/>
            <person name="Yu D."/>
            <person name="Zhu Y."/>
            <person name="Jiang H."/>
            <person name="Qiu Q."/>
            <person name="Yang H."/>
            <person name="Zhang Y.E."/>
            <person name="Wang W."/>
            <person name="Zhu M."/>
            <person name="He S."/>
            <person name="Zhang G."/>
        </authorList>
    </citation>
    <scope>NUCLEOTIDE SEQUENCE [LARGE SCALE GENOMIC DNA]</scope>
    <source>
        <strain evidence="18">Bchr_013</strain>
    </source>
</reference>
<dbReference type="SUPFAM" id="SSF50249">
    <property type="entry name" value="Nucleic acid-binding proteins"/>
    <property type="match status" value="7"/>
</dbReference>
<evidence type="ECO:0000259" key="17">
    <source>
        <dbReference type="PROSITE" id="PS50126"/>
    </source>
</evidence>
<dbReference type="CDD" id="cd05693">
    <property type="entry name" value="S1_Rrp5_repeat_hs1_sc1"/>
    <property type="match status" value="1"/>
</dbReference>
<dbReference type="SMART" id="SM00316">
    <property type="entry name" value="S1"/>
    <property type="match status" value="8"/>
</dbReference>
<organism evidence="18 19">
    <name type="scientific">Polypterus senegalus</name>
    <name type="common">Senegal bichir</name>
    <dbReference type="NCBI Taxonomy" id="55291"/>
    <lineage>
        <taxon>Eukaryota</taxon>
        <taxon>Metazoa</taxon>
        <taxon>Chordata</taxon>
        <taxon>Craniata</taxon>
        <taxon>Vertebrata</taxon>
        <taxon>Euteleostomi</taxon>
        <taxon>Actinopterygii</taxon>
        <taxon>Polypteriformes</taxon>
        <taxon>Polypteridae</taxon>
        <taxon>Polypterus</taxon>
    </lineage>
</organism>
<dbReference type="CDD" id="cd05702">
    <property type="entry name" value="S1_Rrp5_repeat_hs11_sc8"/>
    <property type="match status" value="1"/>
</dbReference>
<feature type="non-terminal residue" evidence="18">
    <location>
        <position position="1"/>
    </location>
</feature>